<gene>
    <name evidence="2" type="ORF">E8M01_09820</name>
</gene>
<dbReference type="Proteomes" id="UP000298781">
    <property type="component" value="Chromosome"/>
</dbReference>
<accession>A0A4D7B4A2</accession>
<reference evidence="2 3" key="1">
    <citation type="submission" date="2019-04" db="EMBL/GenBank/DDBJ databases">
        <title>Phreatobacter aquaticus sp. nov.</title>
        <authorList>
            <person name="Choi A."/>
        </authorList>
    </citation>
    <scope>NUCLEOTIDE SEQUENCE [LARGE SCALE GENOMIC DNA]</scope>
    <source>
        <strain evidence="2 3">KCTC 52518</strain>
    </source>
</reference>
<dbReference type="NCBIfam" id="TIGR00278">
    <property type="entry name" value="membrane protein insertion efficiency factor YidD"/>
    <property type="match status" value="1"/>
</dbReference>
<dbReference type="InterPro" id="IPR002696">
    <property type="entry name" value="Membr_insert_effic_factor_YidD"/>
</dbReference>
<dbReference type="RefSeq" id="WP_136959959.1">
    <property type="nucleotide sequence ID" value="NZ_CP039690.1"/>
</dbReference>
<evidence type="ECO:0000313" key="3">
    <source>
        <dbReference type="Proteomes" id="UP000298781"/>
    </source>
</evidence>
<evidence type="ECO:0000313" key="2">
    <source>
        <dbReference type="EMBL" id="QCI64506.1"/>
    </source>
</evidence>
<name>A0A4D7B4A2_9HYPH</name>
<feature type="region of interest" description="Disordered" evidence="1">
    <location>
        <begin position="74"/>
        <end position="98"/>
    </location>
</feature>
<dbReference type="OrthoDB" id="6629784at2"/>
<dbReference type="AlphaFoldDB" id="A0A4D7B4A2"/>
<organism evidence="2 3">
    <name type="scientific">Phreatobacter stygius</name>
    <dbReference type="NCBI Taxonomy" id="1940610"/>
    <lineage>
        <taxon>Bacteria</taxon>
        <taxon>Pseudomonadati</taxon>
        <taxon>Pseudomonadota</taxon>
        <taxon>Alphaproteobacteria</taxon>
        <taxon>Hyphomicrobiales</taxon>
        <taxon>Phreatobacteraceae</taxon>
        <taxon>Phreatobacter</taxon>
    </lineage>
</organism>
<sequence length="116" mass="12685">MVRYAAAGSIFVYQRWVSPHKGFCCAYRVLTGGRSCSEYARQTVLDRGVLTLTKALPRQFARCRRAHTTLLATTAASDETAEGDNGRKRGTAKGSDSGWFDGVCVGMECLALPCDW</sequence>
<proteinExistence type="predicted"/>
<dbReference type="EMBL" id="CP039690">
    <property type="protein sequence ID" value="QCI64506.1"/>
    <property type="molecule type" value="Genomic_DNA"/>
</dbReference>
<dbReference type="KEGG" id="pstg:E8M01_09820"/>
<dbReference type="SMART" id="SM01234">
    <property type="entry name" value="Haemolytic"/>
    <property type="match status" value="1"/>
</dbReference>
<evidence type="ECO:0000256" key="1">
    <source>
        <dbReference type="SAM" id="MobiDB-lite"/>
    </source>
</evidence>
<keyword evidence="3" id="KW-1185">Reference proteome</keyword>
<protein>
    <submittedName>
        <fullName evidence="2">Membrane protein insertion efficiency factor YidD</fullName>
    </submittedName>
</protein>